<feature type="transmembrane region" description="Helical" evidence="1">
    <location>
        <begin position="136"/>
        <end position="155"/>
    </location>
</feature>
<dbReference type="OrthoDB" id="3038990at2759"/>
<feature type="transmembrane region" description="Helical" evidence="1">
    <location>
        <begin position="194"/>
        <end position="210"/>
    </location>
</feature>
<evidence type="ECO:0000313" key="3">
    <source>
        <dbReference type="Proteomes" id="UP000076532"/>
    </source>
</evidence>
<keyword evidence="1" id="KW-1133">Transmembrane helix</keyword>
<accession>A0A166EHA4</accession>
<dbReference type="AlphaFoldDB" id="A0A166EHA4"/>
<organism evidence="2 3">
    <name type="scientific">Athelia psychrophila</name>
    <dbReference type="NCBI Taxonomy" id="1759441"/>
    <lineage>
        <taxon>Eukaryota</taxon>
        <taxon>Fungi</taxon>
        <taxon>Dikarya</taxon>
        <taxon>Basidiomycota</taxon>
        <taxon>Agaricomycotina</taxon>
        <taxon>Agaricomycetes</taxon>
        <taxon>Agaricomycetidae</taxon>
        <taxon>Atheliales</taxon>
        <taxon>Atheliaceae</taxon>
        <taxon>Athelia</taxon>
    </lineage>
</organism>
<dbReference type="Proteomes" id="UP000076532">
    <property type="component" value="Unassembled WGS sequence"/>
</dbReference>
<keyword evidence="1" id="KW-0812">Transmembrane</keyword>
<evidence type="ECO:0000313" key="2">
    <source>
        <dbReference type="EMBL" id="KZP15765.1"/>
    </source>
</evidence>
<feature type="transmembrane region" description="Helical" evidence="1">
    <location>
        <begin position="62"/>
        <end position="82"/>
    </location>
</feature>
<keyword evidence="3" id="KW-1185">Reference proteome</keyword>
<feature type="transmembrane region" description="Helical" evidence="1">
    <location>
        <begin position="94"/>
        <end position="116"/>
    </location>
</feature>
<reference evidence="2 3" key="1">
    <citation type="journal article" date="2016" name="Mol. Biol. Evol.">
        <title>Comparative Genomics of Early-Diverging Mushroom-Forming Fungi Provides Insights into the Origins of Lignocellulose Decay Capabilities.</title>
        <authorList>
            <person name="Nagy L.G."/>
            <person name="Riley R."/>
            <person name="Tritt A."/>
            <person name="Adam C."/>
            <person name="Daum C."/>
            <person name="Floudas D."/>
            <person name="Sun H."/>
            <person name="Yadav J.S."/>
            <person name="Pangilinan J."/>
            <person name="Larsson K.H."/>
            <person name="Matsuura K."/>
            <person name="Barry K."/>
            <person name="Labutti K."/>
            <person name="Kuo R."/>
            <person name="Ohm R.A."/>
            <person name="Bhattacharya S.S."/>
            <person name="Shirouzu T."/>
            <person name="Yoshinaga Y."/>
            <person name="Martin F.M."/>
            <person name="Grigoriev I.V."/>
            <person name="Hibbett D.S."/>
        </authorList>
    </citation>
    <scope>NUCLEOTIDE SEQUENCE [LARGE SCALE GENOMIC DNA]</scope>
    <source>
        <strain evidence="2 3">CBS 109695</strain>
    </source>
</reference>
<protein>
    <submittedName>
        <fullName evidence="2">Uncharacterized protein</fullName>
    </submittedName>
</protein>
<evidence type="ECO:0000256" key="1">
    <source>
        <dbReference type="SAM" id="Phobius"/>
    </source>
</evidence>
<sequence>TPQVVAWDWALVLGEEVRIAKRCGRSLAVLAYFLARTCVISFILALVFLIKVPSDENRCSALFNWIGVMIMTGSAAKAYLFLLRVRAIYDNSKLVTLFCGVGWLAVVCARMTVAFMKDTSYLKQTGRCVLTDMGSPAIFALWLNLAYDTCIFLSVSVRLASYTKLTGTPWISSFVRGYGLPHTMRHLLQDGQRYYGITILFNLLAAVIAISPVNPIYQAGLAVPSFAIETLMTCKVFR</sequence>
<gene>
    <name evidence="2" type="ORF">FIBSPDRAFT_703983</name>
</gene>
<dbReference type="EMBL" id="KV417601">
    <property type="protein sequence ID" value="KZP15765.1"/>
    <property type="molecule type" value="Genomic_DNA"/>
</dbReference>
<feature type="transmembrane region" description="Helical" evidence="1">
    <location>
        <begin position="27"/>
        <end position="50"/>
    </location>
</feature>
<name>A0A166EHA4_9AGAM</name>
<keyword evidence="1" id="KW-0472">Membrane</keyword>
<proteinExistence type="predicted"/>
<feature type="non-terminal residue" evidence="2">
    <location>
        <position position="1"/>
    </location>
</feature>
<feature type="non-terminal residue" evidence="2">
    <location>
        <position position="238"/>
    </location>
</feature>